<dbReference type="Gene3D" id="3.10.310.20">
    <property type="entry name" value="DHHA2 domain"/>
    <property type="match status" value="1"/>
</dbReference>
<accession>A0A847D0F1</accession>
<dbReference type="Pfam" id="PF02833">
    <property type="entry name" value="DHHA2"/>
    <property type="match status" value="1"/>
</dbReference>
<evidence type="ECO:0000256" key="6">
    <source>
        <dbReference type="ARBA" id="ARBA00032535"/>
    </source>
</evidence>
<protein>
    <recommendedName>
        <fullName evidence="2">inorganic diphosphatase</fullName>
        <ecNumber evidence="2">3.6.1.1</ecNumber>
    </recommendedName>
    <alternativeName>
        <fullName evidence="6">Pyrophosphate phospho-hydrolase</fullName>
    </alternativeName>
</protein>
<dbReference type="InterPro" id="IPR001667">
    <property type="entry name" value="DDH_dom"/>
</dbReference>
<dbReference type="GO" id="GO:0046872">
    <property type="term" value="F:metal ion binding"/>
    <property type="evidence" value="ECO:0007669"/>
    <property type="project" value="UniProtKB-KW"/>
</dbReference>
<evidence type="ECO:0000313" key="9">
    <source>
        <dbReference type="EMBL" id="NLD25256.1"/>
    </source>
</evidence>
<organism evidence="9 10">
    <name type="scientific">Candidatus Dojkabacteria bacterium</name>
    <dbReference type="NCBI Taxonomy" id="2099670"/>
    <lineage>
        <taxon>Bacteria</taxon>
        <taxon>Candidatus Dojkabacteria</taxon>
    </lineage>
</organism>
<sequence length="309" mass="35414">MITVTGYINPDIDCVACSIGYAEFLRKGLKEAQAVYSGDIGKESEFVKKYLGYLSILHVSGGLEEDQIVLVDTSDVESIDLSIKKENIIEVIDHRKLSYIHDFPKAKMQIDLVGSCATLITERFHDNGIIPSKESVILLFSAIVSNTVNFMSNVTTQRDKDMANWLKKYANIPQDYISDMFEYKSEINRKNIEEVLTEEFKQYTILGKKIGIVQLEITEAIRRVSELENDLREKLCKIKSDKELDYLLLSCVDIKEGFNYFLTIDSESSDFFEKALGITAVYDGVKSEGIYMRKEIYPKLVKYLEDRKY</sequence>
<dbReference type="SMART" id="SM01131">
    <property type="entry name" value="DHHA2"/>
    <property type="match status" value="1"/>
</dbReference>
<gene>
    <name evidence="9" type="ORF">GX656_01275</name>
</gene>
<evidence type="ECO:0000313" key="10">
    <source>
        <dbReference type="Proteomes" id="UP000545876"/>
    </source>
</evidence>
<dbReference type="Proteomes" id="UP000545876">
    <property type="component" value="Unassembled WGS sequence"/>
</dbReference>
<keyword evidence="5" id="KW-0464">Manganese</keyword>
<evidence type="ECO:0000256" key="2">
    <source>
        <dbReference type="ARBA" id="ARBA00012146"/>
    </source>
</evidence>
<name>A0A847D0F1_9BACT</name>
<comment type="cofactor">
    <cofactor evidence="1">
        <name>Mn(2+)</name>
        <dbReference type="ChEBI" id="CHEBI:29035"/>
    </cofactor>
</comment>
<evidence type="ECO:0000256" key="1">
    <source>
        <dbReference type="ARBA" id="ARBA00001936"/>
    </source>
</evidence>
<dbReference type="SUPFAM" id="SSF64182">
    <property type="entry name" value="DHH phosphoesterases"/>
    <property type="match status" value="1"/>
</dbReference>
<evidence type="ECO:0000256" key="3">
    <source>
        <dbReference type="ARBA" id="ARBA00022723"/>
    </source>
</evidence>
<dbReference type="PANTHER" id="PTHR12112:SF22">
    <property type="entry name" value="MANGANESE-DEPENDENT INORGANIC PYROPHOSPHATASE-RELATED"/>
    <property type="match status" value="1"/>
</dbReference>
<keyword evidence="3" id="KW-0479">Metal-binding</keyword>
<comment type="caution">
    <text evidence="9">The sequence shown here is derived from an EMBL/GenBank/DDBJ whole genome shotgun (WGS) entry which is preliminary data.</text>
</comment>
<evidence type="ECO:0000256" key="5">
    <source>
        <dbReference type="ARBA" id="ARBA00023211"/>
    </source>
</evidence>
<dbReference type="GO" id="GO:0004427">
    <property type="term" value="F:inorganic diphosphate phosphatase activity"/>
    <property type="evidence" value="ECO:0007669"/>
    <property type="project" value="UniProtKB-EC"/>
</dbReference>
<feature type="domain" description="DHHA2" evidence="8">
    <location>
        <begin position="177"/>
        <end position="304"/>
    </location>
</feature>
<dbReference type="PANTHER" id="PTHR12112">
    <property type="entry name" value="BNIP - RELATED"/>
    <property type="match status" value="1"/>
</dbReference>
<keyword evidence="4" id="KW-0378">Hydrolase</keyword>
<dbReference type="EC" id="3.6.1.1" evidence="2"/>
<dbReference type="InterPro" id="IPR038763">
    <property type="entry name" value="DHH_sf"/>
</dbReference>
<evidence type="ECO:0000259" key="8">
    <source>
        <dbReference type="SMART" id="SM01131"/>
    </source>
</evidence>
<dbReference type="InterPro" id="IPR004097">
    <property type="entry name" value="DHHA2"/>
</dbReference>
<evidence type="ECO:0000256" key="7">
    <source>
        <dbReference type="ARBA" id="ARBA00047820"/>
    </source>
</evidence>
<dbReference type="EMBL" id="JAAZBX010000002">
    <property type="protein sequence ID" value="NLD25256.1"/>
    <property type="molecule type" value="Genomic_DNA"/>
</dbReference>
<evidence type="ECO:0000256" key="4">
    <source>
        <dbReference type="ARBA" id="ARBA00022801"/>
    </source>
</evidence>
<dbReference type="InterPro" id="IPR038222">
    <property type="entry name" value="DHHA2_dom_sf"/>
</dbReference>
<dbReference type="AlphaFoldDB" id="A0A847D0F1"/>
<dbReference type="Pfam" id="PF01368">
    <property type="entry name" value="DHH"/>
    <property type="match status" value="1"/>
</dbReference>
<reference evidence="9 10" key="1">
    <citation type="journal article" date="2020" name="Biotechnol. Biofuels">
        <title>New insights from the biogas microbiome by comprehensive genome-resolved metagenomics of nearly 1600 species originating from multiple anaerobic digesters.</title>
        <authorList>
            <person name="Campanaro S."/>
            <person name="Treu L."/>
            <person name="Rodriguez-R L.M."/>
            <person name="Kovalovszki A."/>
            <person name="Ziels R.M."/>
            <person name="Maus I."/>
            <person name="Zhu X."/>
            <person name="Kougias P.G."/>
            <person name="Basile A."/>
            <person name="Luo G."/>
            <person name="Schluter A."/>
            <person name="Konstantinidis K.T."/>
            <person name="Angelidaki I."/>
        </authorList>
    </citation>
    <scope>NUCLEOTIDE SEQUENCE [LARGE SCALE GENOMIC DNA]</scope>
    <source>
        <strain evidence="9">AS06rmzACSIP_65</strain>
    </source>
</reference>
<dbReference type="GO" id="GO:0005737">
    <property type="term" value="C:cytoplasm"/>
    <property type="evidence" value="ECO:0007669"/>
    <property type="project" value="InterPro"/>
</dbReference>
<dbReference type="Gene3D" id="3.90.1640.10">
    <property type="entry name" value="inorganic pyrophosphatase (n-terminal core)"/>
    <property type="match status" value="1"/>
</dbReference>
<proteinExistence type="predicted"/>
<comment type="catalytic activity">
    <reaction evidence="7">
        <text>diphosphate + H2O = 2 phosphate + H(+)</text>
        <dbReference type="Rhea" id="RHEA:24576"/>
        <dbReference type="ChEBI" id="CHEBI:15377"/>
        <dbReference type="ChEBI" id="CHEBI:15378"/>
        <dbReference type="ChEBI" id="CHEBI:33019"/>
        <dbReference type="ChEBI" id="CHEBI:43474"/>
        <dbReference type="EC" id="3.6.1.1"/>
    </reaction>
</comment>